<evidence type="ECO:0000313" key="1">
    <source>
        <dbReference type="EMBL" id="MCI2286014.1"/>
    </source>
</evidence>
<dbReference type="RefSeq" id="WP_242289120.1">
    <property type="nucleotide sequence ID" value="NZ_JAKKSL010000007.1"/>
</dbReference>
<accession>A0ABS9X716</accession>
<gene>
    <name evidence="1" type="ORF">L3081_24635</name>
</gene>
<sequence length="78" mass="8581">MARNNFSYINFVRTVLDNAETPIKPSTLIRGAINSGALGDSKSVQQKIRSACELLANNSGYKRVRTPGISGYQYTKEV</sequence>
<comment type="caution">
    <text evidence="1">The sequence shown here is derived from an EMBL/GenBank/DDBJ whole genome shotgun (WGS) entry which is preliminary data.</text>
</comment>
<organism evidence="1 2">
    <name type="scientific">Colwellia maritima</name>
    <dbReference type="NCBI Taxonomy" id="2912588"/>
    <lineage>
        <taxon>Bacteria</taxon>
        <taxon>Pseudomonadati</taxon>
        <taxon>Pseudomonadota</taxon>
        <taxon>Gammaproteobacteria</taxon>
        <taxon>Alteromonadales</taxon>
        <taxon>Colwelliaceae</taxon>
        <taxon>Colwellia</taxon>
    </lineage>
</organism>
<dbReference type="Proteomes" id="UP001139646">
    <property type="component" value="Unassembled WGS sequence"/>
</dbReference>
<name>A0ABS9X716_9GAMM</name>
<dbReference type="EMBL" id="JAKKSL010000007">
    <property type="protein sequence ID" value="MCI2286014.1"/>
    <property type="molecule type" value="Genomic_DNA"/>
</dbReference>
<evidence type="ECO:0000313" key="2">
    <source>
        <dbReference type="Proteomes" id="UP001139646"/>
    </source>
</evidence>
<protein>
    <submittedName>
        <fullName evidence="1">Uncharacterized protein</fullName>
    </submittedName>
</protein>
<reference evidence="1" key="1">
    <citation type="submission" date="2022-01" db="EMBL/GenBank/DDBJ databases">
        <title>Colwellia maritima, isolated from seawater.</title>
        <authorList>
            <person name="Kristyanto S."/>
            <person name="Jung J."/>
            <person name="Jeon C.O."/>
        </authorList>
    </citation>
    <scope>NUCLEOTIDE SEQUENCE</scope>
    <source>
        <strain evidence="1">MSW7</strain>
    </source>
</reference>
<proteinExistence type="predicted"/>
<keyword evidence="2" id="KW-1185">Reference proteome</keyword>